<dbReference type="PANTHER" id="PTHR48050">
    <property type="entry name" value="STEROL 3-BETA-GLUCOSYLTRANSFERASE"/>
    <property type="match status" value="1"/>
</dbReference>
<feature type="domain" description="Glycosyltransferase family 28 N-terminal" evidence="1">
    <location>
        <begin position="3"/>
        <end position="121"/>
    </location>
</feature>
<organism evidence="3">
    <name type="scientific">uncultured soil bacterium</name>
    <dbReference type="NCBI Taxonomy" id="164851"/>
    <lineage>
        <taxon>Bacteria</taxon>
        <taxon>environmental samples</taxon>
    </lineage>
</organism>
<evidence type="ECO:0000259" key="1">
    <source>
        <dbReference type="Pfam" id="PF03033"/>
    </source>
</evidence>
<dbReference type="FunFam" id="3.40.50.2000:FF:000009">
    <property type="entry name" value="Sterol 3-beta-glucosyltransferase UGT80A2"/>
    <property type="match status" value="1"/>
</dbReference>
<feature type="domain" description="Erythromycin biosynthesis protein CIII-like C-terminal" evidence="2">
    <location>
        <begin position="272"/>
        <end position="368"/>
    </location>
</feature>
<evidence type="ECO:0000313" key="3">
    <source>
        <dbReference type="EMBL" id="ACJ60956.1"/>
    </source>
</evidence>
<reference evidence="3" key="1">
    <citation type="journal article" date="2008" name="Proc. Natl. Acad. Sci. U.S.A.">
        <title>Cloning and characterization of new glycopeptide gene clusters found in an environmental DNA megalibrary.</title>
        <authorList>
            <person name="Banik J.J."/>
            <person name="Brady S.F."/>
        </authorList>
    </citation>
    <scope>NUCLEOTIDE SEQUENCE</scope>
</reference>
<dbReference type="Pfam" id="PF06722">
    <property type="entry name" value="EryCIII-like_C"/>
    <property type="match status" value="1"/>
</dbReference>
<dbReference type="AlphaFoldDB" id="B7T186"/>
<protein>
    <submittedName>
        <fullName evidence="3">Veg14</fullName>
    </submittedName>
</protein>
<dbReference type="CDD" id="cd03784">
    <property type="entry name" value="GT1_Gtf-like"/>
    <property type="match status" value="1"/>
</dbReference>
<dbReference type="GO" id="GO:0016758">
    <property type="term" value="F:hexosyltransferase activity"/>
    <property type="evidence" value="ECO:0007669"/>
    <property type="project" value="InterPro"/>
</dbReference>
<proteinExistence type="predicted"/>
<dbReference type="GO" id="GO:0005975">
    <property type="term" value="P:carbohydrate metabolic process"/>
    <property type="evidence" value="ECO:0007669"/>
    <property type="project" value="InterPro"/>
</dbReference>
<dbReference type="EMBL" id="EU874252">
    <property type="protein sequence ID" value="ACJ60956.1"/>
    <property type="molecule type" value="Genomic_DNA"/>
</dbReference>
<evidence type="ECO:0000259" key="2">
    <source>
        <dbReference type="Pfam" id="PF06722"/>
    </source>
</evidence>
<accession>B7T186</accession>
<dbReference type="InterPro" id="IPR002213">
    <property type="entry name" value="UDP_glucos_trans"/>
</dbReference>
<dbReference type="Gene3D" id="3.40.50.2000">
    <property type="entry name" value="Glycogen Phosphorylase B"/>
    <property type="match status" value="2"/>
</dbReference>
<dbReference type="GO" id="GO:0008194">
    <property type="term" value="F:UDP-glycosyltransferase activity"/>
    <property type="evidence" value="ECO:0007669"/>
    <property type="project" value="InterPro"/>
</dbReference>
<dbReference type="CAZy" id="GT1">
    <property type="family name" value="Glycosyltransferase Family 1"/>
</dbReference>
<gene>
    <name evidence="3" type="primary">veg14</name>
</gene>
<dbReference type="PANTHER" id="PTHR48050:SF13">
    <property type="entry name" value="STEROL 3-BETA-GLUCOSYLTRANSFERASE UGT80A2"/>
    <property type="match status" value="1"/>
</dbReference>
<name>B7T186_9BACT</name>
<dbReference type="InterPro" id="IPR050426">
    <property type="entry name" value="Glycosyltransferase_28"/>
</dbReference>
<dbReference type="Pfam" id="PF03033">
    <property type="entry name" value="Glyco_transf_28"/>
    <property type="match status" value="1"/>
</dbReference>
<dbReference type="GO" id="GO:0033072">
    <property type="term" value="P:vancomycin biosynthetic process"/>
    <property type="evidence" value="ECO:0007669"/>
    <property type="project" value="UniProtKB-ARBA"/>
</dbReference>
<sequence length="389" mass="40760">MRVLISGCGSRGDTEPLVALAVRLRELGTEVRMCLPPDYAERCAEVGVQMVPVGRPVRESAREPGEPPPGAPESAVQVVGDWFDALPAAAEGCDAVLATGLLPVAAASRSAAEKHGIPYSYLALCPIHLPSWLTQAQRAMYNEGSDRLFGGLVNSRRAEIGLPPVTNIFDYSCTDRPWLAADPALAPLPAGQEAVQTGAWILPDERPLSVELEEFLAAGSPPVYVGFGSSPGTIDAAKVAIEAIRAQGRRVILSHGWDELDLPDDQSDCFAVGDVNLRLLFGRVAAAVHHDGAGTTHIATEAGAPQIVVRHIVGQIYYSDRVDEMGIGAALDGPVPTFDAFSAALTTALAPETRVKATAVAAAMRTDGAAVAAQLLLDAVSQKKPAVSV</sequence>
<dbReference type="SUPFAM" id="SSF53756">
    <property type="entry name" value="UDP-Glycosyltransferase/glycogen phosphorylase"/>
    <property type="match status" value="1"/>
</dbReference>
<dbReference type="InterPro" id="IPR010610">
    <property type="entry name" value="EryCIII-like_C"/>
</dbReference>
<dbReference type="InterPro" id="IPR004276">
    <property type="entry name" value="GlycoTrans_28_N"/>
</dbReference>